<evidence type="ECO:0000313" key="10">
    <source>
        <dbReference type="Proteomes" id="UP000663829"/>
    </source>
</evidence>
<keyword evidence="4 6" id="KW-0472">Membrane</keyword>
<feature type="non-terminal residue" evidence="8">
    <location>
        <position position="1"/>
    </location>
</feature>
<dbReference type="InterPro" id="IPR000203">
    <property type="entry name" value="GPS"/>
</dbReference>
<feature type="transmembrane region" description="Helical" evidence="6">
    <location>
        <begin position="378"/>
        <end position="399"/>
    </location>
</feature>
<keyword evidence="2 6" id="KW-0812">Transmembrane</keyword>
<dbReference type="Proteomes" id="UP000681722">
    <property type="component" value="Unassembled WGS sequence"/>
</dbReference>
<accession>A0A815AWN5</accession>
<dbReference type="InterPro" id="IPR046338">
    <property type="entry name" value="GAIN_dom_sf"/>
</dbReference>
<evidence type="ECO:0000256" key="3">
    <source>
        <dbReference type="ARBA" id="ARBA00022989"/>
    </source>
</evidence>
<keyword evidence="10" id="KW-1185">Reference proteome</keyword>
<reference evidence="8" key="1">
    <citation type="submission" date="2021-02" db="EMBL/GenBank/DDBJ databases">
        <authorList>
            <person name="Nowell W R."/>
        </authorList>
    </citation>
    <scope>NUCLEOTIDE SEQUENCE</scope>
</reference>
<keyword evidence="3 6" id="KW-1133">Transmembrane helix</keyword>
<feature type="domain" description="GAIN-B" evidence="7">
    <location>
        <begin position="130"/>
        <end position="303"/>
    </location>
</feature>
<dbReference type="AlphaFoldDB" id="A0A815AWN5"/>
<dbReference type="Gene3D" id="2.60.220.50">
    <property type="match status" value="2"/>
</dbReference>
<sequence length="546" mass="59704">NASYGGGMEPIHQAPSLKFKIFLSSEAVSTVTPTTSTLVTTSTSNCSNGSIYSLYYGFCVARGMSLNISFLLIANYNVTPVNISVLGNALEDYYTALDSLTSSSLLLSANVMDTVVGDYLNSSITRNANSIFLITNSPILSNNTRLRGGVFNASYGGGMVTNSSSTISQIQGTTAAAVINDTQELQGVSLIKLLFLDQPSNYLQYDTNTTKLASSVIIVTTTPRINNTGVTLYFTLKYNINEILSNPTNLLQCSFWNGVIWDNSGCQGQPTIDNQIVSSTTVYRCDCTHFTTFALTISSNSKGIPNSPNLICSFWDGAGWNSSGCDAPKISTSIVSYSSVYQCNCSHFTTFALIWLPLNEINQAGQKLEQGKERRKKVILVLLSACITQSLAWIFGPFLRISYTAALAIEWIFIVCNGLEGVWAILLYLLVRRTKTKTSTKSHKPLPSAPVLTKNRISSSLTDLRKISTESATTVPSTHLRISAIQRLTLKDILPLSPITIRRLTLDDLLSCRQRQEVTGNYDEHLVSDDYRNDHALHSLMQSTST</sequence>
<dbReference type="OrthoDB" id="10245220at2759"/>
<comment type="subcellular location">
    <subcellularLocation>
        <location evidence="1">Membrane</location>
    </subcellularLocation>
</comment>
<feature type="transmembrane region" description="Helical" evidence="6">
    <location>
        <begin position="411"/>
        <end position="431"/>
    </location>
</feature>
<dbReference type="Pfam" id="PF01825">
    <property type="entry name" value="GPS"/>
    <property type="match status" value="2"/>
</dbReference>
<evidence type="ECO:0000256" key="6">
    <source>
        <dbReference type="SAM" id="Phobius"/>
    </source>
</evidence>
<evidence type="ECO:0000313" key="8">
    <source>
        <dbReference type="EMBL" id="CAF1263828.1"/>
    </source>
</evidence>
<dbReference type="EMBL" id="CAJNOQ010010897">
    <property type="protein sequence ID" value="CAF1263828.1"/>
    <property type="molecule type" value="Genomic_DNA"/>
</dbReference>
<gene>
    <name evidence="8" type="ORF">GPM918_LOCUS26742</name>
    <name evidence="9" type="ORF">SRO942_LOCUS26944</name>
</gene>
<organism evidence="8 10">
    <name type="scientific">Didymodactylos carnosus</name>
    <dbReference type="NCBI Taxonomy" id="1234261"/>
    <lineage>
        <taxon>Eukaryota</taxon>
        <taxon>Metazoa</taxon>
        <taxon>Spiralia</taxon>
        <taxon>Gnathifera</taxon>
        <taxon>Rotifera</taxon>
        <taxon>Eurotatoria</taxon>
        <taxon>Bdelloidea</taxon>
        <taxon>Philodinida</taxon>
        <taxon>Philodinidae</taxon>
        <taxon>Didymodactylos</taxon>
    </lineage>
</organism>
<comment type="caution">
    <text evidence="8">The sequence shown here is derived from an EMBL/GenBank/DDBJ whole genome shotgun (WGS) entry which is preliminary data.</text>
</comment>
<dbReference type="EMBL" id="CAJOBC010019922">
    <property type="protein sequence ID" value="CAF4044150.1"/>
    <property type="molecule type" value="Genomic_DNA"/>
</dbReference>
<proteinExistence type="predicted"/>
<keyword evidence="5" id="KW-1015">Disulfide bond</keyword>
<evidence type="ECO:0000256" key="1">
    <source>
        <dbReference type="ARBA" id="ARBA00004370"/>
    </source>
</evidence>
<dbReference type="GO" id="GO:0016020">
    <property type="term" value="C:membrane"/>
    <property type="evidence" value="ECO:0007669"/>
    <property type="project" value="UniProtKB-SubCell"/>
</dbReference>
<dbReference type="PROSITE" id="PS50221">
    <property type="entry name" value="GAIN_B"/>
    <property type="match status" value="1"/>
</dbReference>
<evidence type="ECO:0000256" key="5">
    <source>
        <dbReference type="ARBA" id="ARBA00023157"/>
    </source>
</evidence>
<dbReference type="InterPro" id="IPR057244">
    <property type="entry name" value="GAIN_B"/>
</dbReference>
<evidence type="ECO:0000313" key="9">
    <source>
        <dbReference type="EMBL" id="CAF4044150.1"/>
    </source>
</evidence>
<evidence type="ECO:0000259" key="7">
    <source>
        <dbReference type="PROSITE" id="PS50221"/>
    </source>
</evidence>
<evidence type="ECO:0000256" key="2">
    <source>
        <dbReference type="ARBA" id="ARBA00022692"/>
    </source>
</evidence>
<evidence type="ECO:0000256" key="4">
    <source>
        <dbReference type="ARBA" id="ARBA00023136"/>
    </source>
</evidence>
<protein>
    <recommendedName>
        <fullName evidence="7">GAIN-B domain-containing protein</fullName>
    </recommendedName>
</protein>
<name>A0A815AWN5_9BILA</name>
<dbReference type="Proteomes" id="UP000663829">
    <property type="component" value="Unassembled WGS sequence"/>
</dbReference>